<proteinExistence type="inferred from homology"/>
<evidence type="ECO:0000313" key="3">
    <source>
        <dbReference type="EMBL" id="NKQ56089.1"/>
    </source>
</evidence>
<dbReference type="InterPro" id="IPR002347">
    <property type="entry name" value="SDR_fam"/>
</dbReference>
<organism evidence="3 4">
    <name type="scientific">Amycolatopsis acididurans</name>
    <dbReference type="NCBI Taxonomy" id="2724524"/>
    <lineage>
        <taxon>Bacteria</taxon>
        <taxon>Bacillati</taxon>
        <taxon>Actinomycetota</taxon>
        <taxon>Actinomycetes</taxon>
        <taxon>Pseudonocardiales</taxon>
        <taxon>Pseudonocardiaceae</taxon>
        <taxon>Amycolatopsis</taxon>
    </lineage>
</organism>
<dbReference type="InterPro" id="IPR036291">
    <property type="entry name" value="NAD(P)-bd_dom_sf"/>
</dbReference>
<dbReference type="SUPFAM" id="SSF51735">
    <property type="entry name" value="NAD(P)-binding Rossmann-fold domains"/>
    <property type="match status" value="1"/>
</dbReference>
<sequence>MRGLAGKIAIVTGAAGGIGSAAVARLLAEGCRVVAVDLDEDDIVKACGEVDGDRFVAVAADVSTPDGCAAYVKQAVHRFGAVHLFLNNAGIMGVRMPIVDMPVAEFDRIIAVNLRGVFLGLQAVIRQMIAQGEGGAVVNTSSAGALRPYVNSAGYGTSKNGGISLTKVAALENGSHGVRVNAVCPGSTATPLLTAAFGAEGAEKSGDHLPLARVASPDEIAALMVYLLSDDASYQTGGVYTVDGGLMLT</sequence>
<dbReference type="PANTHER" id="PTHR24321:SF8">
    <property type="entry name" value="ESTRADIOL 17-BETA-DEHYDROGENASE 8-RELATED"/>
    <property type="match status" value="1"/>
</dbReference>
<comment type="similarity">
    <text evidence="1">Belongs to the short-chain dehydrogenases/reductases (SDR) family.</text>
</comment>
<dbReference type="InterPro" id="IPR020904">
    <property type="entry name" value="Sc_DH/Rdtase_CS"/>
</dbReference>
<dbReference type="PANTHER" id="PTHR24321">
    <property type="entry name" value="DEHYDROGENASES, SHORT CHAIN"/>
    <property type="match status" value="1"/>
</dbReference>
<dbReference type="PRINTS" id="PR00080">
    <property type="entry name" value="SDRFAMILY"/>
</dbReference>
<accession>A0ABX1J965</accession>
<keyword evidence="4" id="KW-1185">Reference proteome</keyword>
<comment type="caution">
    <text evidence="3">The sequence shown here is derived from an EMBL/GenBank/DDBJ whole genome shotgun (WGS) entry which is preliminary data.</text>
</comment>
<gene>
    <name evidence="3" type="ORF">HFP15_24730</name>
</gene>
<dbReference type="Pfam" id="PF13561">
    <property type="entry name" value="adh_short_C2"/>
    <property type="match status" value="1"/>
</dbReference>
<evidence type="ECO:0000256" key="2">
    <source>
        <dbReference type="ARBA" id="ARBA00023002"/>
    </source>
</evidence>
<reference evidence="3 4" key="1">
    <citation type="submission" date="2020-04" db="EMBL/GenBank/DDBJ databases">
        <title>Novel species.</title>
        <authorList>
            <person name="Teo W.F.A."/>
            <person name="Lipun K."/>
            <person name="Srisuk N."/>
            <person name="Duangmal K."/>
        </authorList>
    </citation>
    <scope>NUCLEOTIDE SEQUENCE [LARGE SCALE GENOMIC DNA]</scope>
    <source>
        <strain evidence="3 4">K13G38</strain>
    </source>
</reference>
<dbReference type="EMBL" id="JAAXLS010000020">
    <property type="protein sequence ID" value="NKQ56089.1"/>
    <property type="molecule type" value="Genomic_DNA"/>
</dbReference>
<name>A0ABX1J965_9PSEU</name>
<evidence type="ECO:0000313" key="4">
    <source>
        <dbReference type="Proteomes" id="UP000715441"/>
    </source>
</evidence>
<dbReference type="PRINTS" id="PR00081">
    <property type="entry name" value="GDHRDH"/>
</dbReference>
<keyword evidence="2" id="KW-0560">Oxidoreductase</keyword>
<evidence type="ECO:0000256" key="1">
    <source>
        <dbReference type="ARBA" id="ARBA00006484"/>
    </source>
</evidence>
<dbReference type="Gene3D" id="3.40.50.720">
    <property type="entry name" value="NAD(P)-binding Rossmann-like Domain"/>
    <property type="match status" value="1"/>
</dbReference>
<dbReference type="PROSITE" id="PS00061">
    <property type="entry name" value="ADH_SHORT"/>
    <property type="match status" value="1"/>
</dbReference>
<protein>
    <submittedName>
        <fullName evidence="3">SDR family oxidoreductase</fullName>
    </submittedName>
</protein>
<dbReference type="Proteomes" id="UP000715441">
    <property type="component" value="Unassembled WGS sequence"/>
</dbReference>
<dbReference type="CDD" id="cd05233">
    <property type="entry name" value="SDR_c"/>
    <property type="match status" value="1"/>
</dbReference>
<dbReference type="RefSeq" id="WP_168519132.1">
    <property type="nucleotide sequence ID" value="NZ_JAAXLS010000020.1"/>
</dbReference>